<dbReference type="Proteomes" id="UP000265366">
    <property type="component" value="Unassembled WGS sequence"/>
</dbReference>
<evidence type="ECO:0000256" key="3">
    <source>
        <dbReference type="ARBA" id="ARBA00022452"/>
    </source>
</evidence>
<dbReference type="Gene3D" id="2.40.170.20">
    <property type="entry name" value="TonB-dependent receptor, beta-barrel domain"/>
    <property type="match status" value="1"/>
</dbReference>
<dbReference type="Pfam" id="PF00593">
    <property type="entry name" value="TonB_dep_Rec_b-barrel"/>
    <property type="match status" value="1"/>
</dbReference>
<dbReference type="Gene3D" id="2.170.130.10">
    <property type="entry name" value="TonB-dependent receptor, plug domain"/>
    <property type="match status" value="1"/>
</dbReference>
<organism evidence="15 16">
    <name type="scientific">Aurantiacibacter xanthus</name>
    <dbReference type="NCBI Taxonomy" id="1784712"/>
    <lineage>
        <taxon>Bacteria</taxon>
        <taxon>Pseudomonadati</taxon>
        <taxon>Pseudomonadota</taxon>
        <taxon>Alphaproteobacteria</taxon>
        <taxon>Sphingomonadales</taxon>
        <taxon>Erythrobacteraceae</taxon>
        <taxon>Aurantiacibacter</taxon>
    </lineage>
</organism>
<comment type="similarity">
    <text evidence="10 11">Belongs to the TonB-dependent receptor family.</text>
</comment>
<dbReference type="GO" id="GO:0009279">
    <property type="term" value="C:cell outer membrane"/>
    <property type="evidence" value="ECO:0007669"/>
    <property type="project" value="UniProtKB-SubCell"/>
</dbReference>
<keyword evidence="7 11" id="KW-0798">TonB box</keyword>
<dbReference type="GO" id="GO:0044718">
    <property type="term" value="P:siderophore transmembrane transport"/>
    <property type="evidence" value="ECO:0007669"/>
    <property type="project" value="TreeGrafter"/>
</dbReference>
<keyword evidence="5 12" id="KW-0732">Signal</keyword>
<evidence type="ECO:0000256" key="8">
    <source>
        <dbReference type="ARBA" id="ARBA00023136"/>
    </source>
</evidence>
<keyword evidence="2 10" id="KW-0813">Transport</keyword>
<evidence type="ECO:0000256" key="11">
    <source>
        <dbReference type="RuleBase" id="RU003357"/>
    </source>
</evidence>
<dbReference type="InterPro" id="IPR036942">
    <property type="entry name" value="Beta-barrel_TonB_sf"/>
</dbReference>
<dbReference type="InterPro" id="IPR000531">
    <property type="entry name" value="Beta-barrel_TonB"/>
</dbReference>
<evidence type="ECO:0000313" key="15">
    <source>
        <dbReference type="EMBL" id="RIV80119.1"/>
    </source>
</evidence>
<evidence type="ECO:0000256" key="5">
    <source>
        <dbReference type="ARBA" id="ARBA00022729"/>
    </source>
</evidence>
<dbReference type="AlphaFoldDB" id="A0A3A1P0B4"/>
<dbReference type="GO" id="GO:0015344">
    <property type="term" value="F:siderophore uptake transmembrane transporter activity"/>
    <property type="evidence" value="ECO:0007669"/>
    <property type="project" value="TreeGrafter"/>
</dbReference>
<keyword evidence="6" id="KW-0406">Ion transport</keyword>
<comment type="caution">
    <text evidence="15">The sequence shown here is derived from an EMBL/GenBank/DDBJ whole genome shotgun (WGS) entry which is preliminary data.</text>
</comment>
<gene>
    <name evidence="15" type="ORF">D2V17_19900</name>
</gene>
<evidence type="ECO:0000313" key="16">
    <source>
        <dbReference type="Proteomes" id="UP000265366"/>
    </source>
</evidence>
<comment type="subcellular location">
    <subcellularLocation>
        <location evidence="1 10">Cell outer membrane</location>
        <topology evidence="1 10">Multi-pass membrane protein</topology>
    </subcellularLocation>
</comment>
<dbReference type="RefSeq" id="WP_119594880.1">
    <property type="nucleotide sequence ID" value="NZ_QXFM01000144.1"/>
</dbReference>
<keyword evidence="8 10" id="KW-0472">Membrane</keyword>
<evidence type="ECO:0000256" key="4">
    <source>
        <dbReference type="ARBA" id="ARBA00022692"/>
    </source>
</evidence>
<evidence type="ECO:0000256" key="9">
    <source>
        <dbReference type="ARBA" id="ARBA00023237"/>
    </source>
</evidence>
<feature type="signal peptide" evidence="12">
    <location>
        <begin position="1"/>
        <end position="20"/>
    </location>
</feature>
<dbReference type="SUPFAM" id="SSF56935">
    <property type="entry name" value="Porins"/>
    <property type="match status" value="1"/>
</dbReference>
<name>A0A3A1P0B4_9SPHN</name>
<keyword evidence="16" id="KW-1185">Reference proteome</keyword>
<dbReference type="InterPro" id="IPR039426">
    <property type="entry name" value="TonB-dep_rcpt-like"/>
</dbReference>
<evidence type="ECO:0000256" key="2">
    <source>
        <dbReference type="ARBA" id="ARBA00022448"/>
    </source>
</evidence>
<reference evidence="15 16" key="1">
    <citation type="submission" date="2018-08" db="EMBL/GenBank/DDBJ databases">
        <title>Erythrobacter zhengii sp.nov., a bacterium isolated from deep-sea sediment.</title>
        <authorList>
            <person name="Fang C."/>
            <person name="Wu Y.-H."/>
            <person name="Sun C."/>
            <person name="Wang H."/>
            <person name="Cheng H."/>
            <person name="Meng F.-X."/>
            <person name="Wang C.-S."/>
            <person name="Xu X.-W."/>
        </authorList>
    </citation>
    <scope>NUCLEOTIDE SEQUENCE [LARGE SCALE GENOMIC DNA]</scope>
    <source>
        <strain evidence="15 16">CCTCC AB 2015396</strain>
    </source>
</reference>
<dbReference type="PANTHER" id="PTHR30069:SF53">
    <property type="entry name" value="COLICIN I RECEPTOR-RELATED"/>
    <property type="match status" value="1"/>
</dbReference>
<dbReference type="OrthoDB" id="9796221at2"/>
<keyword evidence="9 10" id="KW-0998">Cell outer membrane</keyword>
<evidence type="ECO:0000256" key="10">
    <source>
        <dbReference type="PROSITE-ProRule" id="PRU01360"/>
    </source>
</evidence>
<dbReference type="EMBL" id="QXFM01000144">
    <property type="protein sequence ID" value="RIV80119.1"/>
    <property type="molecule type" value="Genomic_DNA"/>
</dbReference>
<dbReference type="CDD" id="cd01347">
    <property type="entry name" value="ligand_gated_channel"/>
    <property type="match status" value="1"/>
</dbReference>
<evidence type="ECO:0000256" key="7">
    <source>
        <dbReference type="ARBA" id="ARBA00023077"/>
    </source>
</evidence>
<evidence type="ECO:0000256" key="1">
    <source>
        <dbReference type="ARBA" id="ARBA00004571"/>
    </source>
</evidence>
<dbReference type="Pfam" id="PF07715">
    <property type="entry name" value="Plug"/>
    <property type="match status" value="1"/>
</dbReference>
<evidence type="ECO:0000259" key="14">
    <source>
        <dbReference type="Pfam" id="PF07715"/>
    </source>
</evidence>
<feature type="domain" description="TonB-dependent receptor plug" evidence="14">
    <location>
        <begin position="53"/>
        <end position="161"/>
    </location>
</feature>
<dbReference type="PANTHER" id="PTHR30069">
    <property type="entry name" value="TONB-DEPENDENT OUTER MEMBRANE RECEPTOR"/>
    <property type="match status" value="1"/>
</dbReference>
<sequence>MPRLRYLVPLLVVGAHAAQAEETTAGASLRAEREKVLDGSTIVVTASQFPQEIRQAPATMSVVTGEQLRRRPVQDLAEMLEDEPGVQINGVGMTRRGISIRGMSDEHVLTLVDGQRINDASANMAHVDFSLGWVPSIAIDRVEVVRGPLSALYGSEALAGVVNVMTRRPQDRIEASALAMQGFRDGAGGNSTQLAALLGGPVAEGLGVVAWGEYRRRDRTQSEEDPLLSELEARDALSGSVIAWWDVAAGHRIEIGQMASDDDRARDAVTTGRAPIYYAYQDHITRARTQARYNGAFNWGDVQLGAYRSVLERVNERDRDQTPTAPTKAIEAVVDGRVSVVPVAGNRLTFGAEHRNEKLEDVTINAAGQDSVDHDALFVQDEWEITKGATLTLGSRFDHHPAYGWEVSPRAYLVVEPVPGLTLRGGFGEAFKAATLKQLSPGYITVAAGGRFIITGNPDLKPETSTAYEVGALYHGENWNVGVTLFQNDLDNLVQTECVESCGIRGQERRTYLNVEAARIRGIEASAEVRPIEALTLSASYSYVDARNITEDEDLAERPDHTAKLRLAWEVGEATSVSLRGRYIGKQTVFANSAPVRLDAYSLWGLDASHAVTDRLTLKAGVDNIFNKRLADSSALYSLAEPGRVVFVGLGVAL</sequence>
<proteinExistence type="inferred from homology"/>
<evidence type="ECO:0000256" key="6">
    <source>
        <dbReference type="ARBA" id="ARBA00023065"/>
    </source>
</evidence>
<dbReference type="InterPro" id="IPR037066">
    <property type="entry name" value="Plug_dom_sf"/>
</dbReference>
<feature type="domain" description="TonB-dependent receptor-like beta-barrel" evidence="13">
    <location>
        <begin position="270"/>
        <end position="625"/>
    </location>
</feature>
<keyword evidence="3 10" id="KW-1134">Transmembrane beta strand</keyword>
<protein>
    <submittedName>
        <fullName evidence="15">TonB-dependent receptor</fullName>
    </submittedName>
</protein>
<dbReference type="InterPro" id="IPR012910">
    <property type="entry name" value="Plug_dom"/>
</dbReference>
<evidence type="ECO:0000259" key="13">
    <source>
        <dbReference type="Pfam" id="PF00593"/>
    </source>
</evidence>
<keyword evidence="4 10" id="KW-0812">Transmembrane</keyword>
<dbReference type="PROSITE" id="PS52016">
    <property type="entry name" value="TONB_DEPENDENT_REC_3"/>
    <property type="match status" value="1"/>
</dbReference>
<feature type="chain" id="PRO_5017258692" evidence="12">
    <location>
        <begin position="21"/>
        <end position="654"/>
    </location>
</feature>
<evidence type="ECO:0000256" key="12">
    <source>
        <dbReference type="SAM" id="SignalP"/>
    </source>
</evidence>
<accession>A0A3A1P0B4</accession>
<keyword evidence="15" id="KW-0675">Receptor</keyword>